<organism evidence="3 4">
    <name type="scientific">Penstemon smallii</name>
    <dbReference type="NCBI Taxonomy" id="265156"/>
    <lineage>
        <taxon>Eukaryota</taxon>
        <taxon>Viridiplantae</taxon>
        <taxon>Streptophyta</taxon>
        <taxon>Embryophyta</taxon>
        <taxon>Tracheophyta</taxon>
        <taxon>Spermatophyta</taxon>
        <taxon>Magnoliopsida</taxon>
        <taxon>eudicotyledons</taxon>
        <taxon>Gunneridae</taxon>
        <taxon>Pentapetalae</taxon>
        <taxon>asterids</taxon>
        <taxon>lamiids</taxon>
        <taxon>Lamiales</taxon>
        <taxon>Plantaginaceae</taxon>
        <taxon>Cheloneae</taxon>
        <taxon>Penstemon</taxon>
    </lineage>
</organism>
<keyword evidence="1" id="KW-0732">Signal</keyword>
<dbReference type="SUPFAM" id="SSF47699">
    <property type="entry name" value="Bifunctional inhibitor/lipid-transfer protein/seed storage 2S albumin"/>
    <property type="match status" value="1"/>
</dbReference>
<dbReference type="InterPro" id="IPR016140">
    <property type="entry name" value="Bifunc_inhib/LTP/seed_store"/>
</dbReference>
<evidence type="ECO:0000259" key="2">
    <source>
        <dbReference type="Pfam" id="PF14368"/>
    </source>
</evidence>
<dbReference type="InterPro" id="IPR039265">
    <property type="entry name" value="DIR1-like"/>
</dbReference>
<dbReference type="Pfam" id="PF14368">
    <property type="entry name" value="LTP_2"/>
    <property type="match status" value="1"/>
</dbReference>
<dbReference type="Gene3D" id="1.10.110.10">
    <property type="entry name" value="Plant lipid-transfer and hydrophobic proteins"/>
    <property type="match status" value="1"/>
</dbReference>
<accession>A0ABD3UQV7</accession>
<dbReference type="CDD" id="cd04660">
    <property type="entry name" value="nsLTP_like"/>
    <property type="match status" value="1"/>
</dbReference>
<name>A0ABD3UQV7_9LAMI</name>
<gene>
    <name evidence="3" type="ORF">ACJIZ3_013043</name>
</gene>
<reference evidence="3 4" key="1">
    <citation type="submission" date="2024-12" db="EMBL/GenBank/DDBJ databases">
        <title>The unique morphological basis and parallel evolutionary history of personate flowers in Penstemon.</title>
        <authorList>
            <person name="Depatie T.H."/>
            <person name="Wessinger C.A."/>
        </authorList>
    </citation>
    <scope>NUCLEOTIDE SEQUENCE [LARGE SCALE GENOMIC DNA]</scope>
    <source>
        <strain evidence="3">WTNN_2</strain>
        <tissue evidence="3">Leaf</tissue>
    </source>
</reference>
<dbReference type="Proteomes" id="UP001634393">
    <property type="component" value="Unassembled WGS sequence"/>
</dbReference>
<dbReference type="AlphaFoldDB" id="A0ABD3UQV7"/>
<evidence type="ECO:0000256" key="1">
    <source>
        <dbReference type="SAM" id="SignalP"/>
    </source>
</evidence>
<keyword evidence="4" id="KW-1185">Reference proteome</keyword>
<feature type="chain" id="PRO_5044779656" description="Bifunctional inhibitor/plant lipid transfer protein/seed storage helical domain-containing protein" evidence="1">
    <location>
        <begin position="23"/>
        <end position="104"/>
    </location>
</feature>
<feature type="signal peptide" evidence="1">
    <location>
        <begin position="1"/>
        <end position="22"/>
    </location>
</feature>
<evidence type="ECO:0000313" key="4">
    <source>
        <dbReference type="Proteomes" id="UP001634393"/>
    </source>
</evidence>
<dbReference type="InterPro" id="IPR036312">
    <property type="entry name" value="Bifun_inhib/LTP/seed_sf"/>
</dbReference>
<dbReference type="PANTHER" id="PTHR33122">
    <property type="entry name" value="LIPID BINDING PROTEIN-RELATED"/>
    <property type="match status" value="1"/>
</dbReference>
<dbReference type="EMBL" id="JBJXBP010000001">
    <property type="protein sequence ID" value="KAL3851161.1"/>
    <property type="molecule type" value="Genomic_DNA"/>
</dbReference>
<protein>
    <recommendedName>
        <fullName evidence="2">Bifunctional inhibitor/plant lipid transfer protein/seed storage helical domain-containing protein</fullName>
    </recommendedName>
</protein>
<feature type="domain" description="Bifunctional inhibitor/plant lipid transfer protein/seed storage helical" evidence="2">
    <location>
        <begin position="15"/>
        <end position="100"/>
    </location>
</feature>
<sequence>MAKQGMITLLLLSAVLVADVRGDAAATPTTICSVSVSELVECLPAITGKSPKWPSKGCCSVMRKADMNCLCKYKSDFSKFGVDPAKAMALPEKCAIKLPRACKQ</sequence>
<proteinExistence type="predicted"/>
<dbReference type="InterPro" id="IPR044741">
    <property type="entry name" value="NsLTP-like"/>
</dbReference>
<comment type="caution">
    <text evidence="3">The sequence shown here is derived from an EMBL/GenBank/DDBJ whole genome shotgun (WGS) entry which is preliminary data.</text>
</comment>
<dbReference type="PANTHER" id="PTHR33122:SF43">
    <property type="entry name" value="BIFUNCTIONAL INHIBITOR_PLANT LIPID TRANSFER PROTEIN_SEED STORAGE HELICAL DOMAIN-CONTAINING PROTEIN"/>
    <property type="match status" value="1"/>
</dbReference>
<evidence type="ECO:0000313" key="3">
    <source>
        <dbReference type="EMBL" id="KAL3851161.1"/>
    </source>
</evidence>